<gene>
    <name evidence="6" type="ORF">CKQ54_02535</name>
</gene>
<dbReference type="InterPro" id="IPR036390">
    <property type="entry name" value="WH_DNA-bd_sf"/>
</dbReference>
<dbReference type="PROSITE" id="PS50931">
    <property type="entry name" value="HTH_LYSR"/>
    <property type="match status" value="1"/>
</dbReference>
<evidence type="ECO:0000313" key="6">
    <source>
        <dbReference type="EMBL" id="RKF67336.1"/>
    </source>
</evidence>
<proteinExistence type="inferred from homology"/>
<dbReference type="GeneID" id="302707674"/>
<dbReference type="Gene3D" id="3.40.190.290">
    <property type="match status" value="1"/>
</dbReference>
<dbReference type="RefSeq" id="WP_120163496.1">
    <property type="nucleotide sequence ID" value="NZ_NSDJ01000001.1"/>
</dbReference>
<comment type="similarity">
    <text evidence="1">Belongs to the LysR transcriptional regulatory family.</text>
</comment>
<accession>A0ABX9PQL6</accession>
<evidence type="ECO:0000256" key="3">
    <source>
        <dbReference type="ARBA" id="ARBA00023125"/>
    </source>
</evidence>
<evidence type="ECO:0000259" key="5">
    <source>
        <dbReference type="PROSITE" id="PS50931"/>
    </source>
</evidence>
<keyword evidence="4" id="KW-0804">Transcription</keyword>
<organism evidence="6 7">
    <name type="scientific">Rahnella variigena</name>
    <dbReference type="NCBI Taxonomy" id="574964"/>
    <lineage>
        <taxon>Bacteria</taxon>
        <taxon>Pseudomonadati</taxon>
        <taxon>Pseudomonadota</taxon>
        <taxon>Gammaproteobacteria</taxon>
        <taxon>Enterobacterales</taxon>
        <taxon>Yersiniaceae</taxon>
        <taxon>Rahnella</taxon>
    </lineage>
</organism>
<name>A0ABX9PQL6_9GAMM</name>
<feature type="domain" description="HTH lysR-type" evidence="5">
    <location>
        <begin position="1"/>
        <end position="59"/>
    </location>
</feature>
<dbReference type="InterPro" id="IPR058163">
    <property type="entry name" value="LysR-type_TF_proteobact-type"/>
</dbReference>
<dbReference type="Gene3D" id="1.10.10.10">
    <property type="entry name" value="Winged helix-like DNA-binding domain superfamily/Winged helix DNA-binding domain"/>
    <property type="match status" value="1"/>
</dbReference>
<dbReference type="SUPFAM" id="SSF53850">
    <property type="entry name" value="Periplasmic binding protein-like II"/>
    <property type="match status" value="1"/>
</dbReference>
<sequence length="310" mass="34864">MSKLSGMEMFVRVVECGSFTAAAIASDVSPTMVGKQIREIEQRLGARLLHRTTRRQQLTEVGQLYFERCRRVLSEVALAENSAMELQSAPKGLVRMVAPVSFGGQRLVPELSLYMARNPDVNVMLNLDNRVPNLTEGNYELGIQIGEVCEPGVVARPLRPYRRILAASPDYIRQHGMPEHPDQLGNYSCLGMSYWLHQDRWDLTGPDGETFKAFINGRFMSNQGNALRIAALSGCGIVLQPDYVLMDDIAQGRLVPVLPQWSYKQTPLYLIYHQDSRPSAKLRSVIDFLIERLGENSQVMLDKRPRSDAV</sequence>
<keyword evidence="2" id="KW-0805">Transcription regulation</keyword>
<evidence type="ECO:0000256" key="2">
    <source>
        <dbReference type="ARBA" id="ARBA00023015"/>
    </source>
</evidence>
<keyword evidence="7" id="KW-1185">Reference proteome</keyword>
<evidence type="ECO:0000256" key="4">
    <source>
        <dbReference type="ARBA" id="ARBA00023163"/>
    </source>
</evidence>
<dbReference type="Pfam" id="PF00126">
    <property type="entry name" value="HTH_1"/>
    <property type="match status" value="1"/>
</dbReference>
<protein>
    <submittedName>
        <fullName evidence="6">LysR family transcriptional regulator</fullName>
    </submittedName>
</protein>
<dbReference type="InterPro" id="IPR005119">
    <property type="entry name" value="LysR_subst-bd"/>
</dbReference>
<dbReference type="Proteomes" id="UP000284853">
    <property type="component" value="Unassembled WGS sequence"/>
</dbReference>
<dbReference type="InterPro" id="IPR036388">
    <property type="entry name" value="WH-like_DNA-bd_sf"/>
</dbReference>
<dbReference type="PANTHER" id="PTHR30537">
    <property type="entry name" value="HTH-TYPE TRANSCRIPTIONAL REGULATOR"/>
    <property type="match status" value="1"/>
</dbReference>
<keyword evidence="3" id="KW-0238">DNA-binding</keyword>
<evidence type="ECO:0000256" key="1">
    <source>
        <dbReference type="ARBA" id="ARBA00009437"/>
    </source>
</evidence>
<dbReference type="EMBL" id="NSDJ01000001">
    <property type="protein sequence ID" value="RKF67336.1"/>
    <property type="molecule type" value="Genomic_DNA"/>
</dbReference>
<dbReference type="Pfam" id="PF03466">
    <property type="entry name" value="LysR_substrate"/>
    <property type="match status" value="1"/>
</dbReference>
<comment type="caution">
    <text evidence="6">The sequence shown here is derived from an EMBL/GenBank/DDBJ whole genome shotgun (WGS) entry which is preliminary data.</text>
</comment>
<dbReference type="PANTHER" id="PTHR30537:SF5">
    <property type="entry name" value="HTH-TYPE TRANSCRIPTIONAL ACTIVATOR TTDR-RELATED"/>
    <property type="match status" value="1"/>
</dbReference>
<dbReference type="SUPFAM" id="SSF46785">
    <property type="entry name" value="Winged helix' DNA-binding domain"/>
    <property type="match status" value="1"/>
</dbReference>
<dbReference type="InterPro" id="IPR000847">
    <property type="entry name" value="LysR_HTH_N"/>
</dbReference>
<evidence type="ECO:0000313" key="7">
    <source>
        <dbReference type="Proteomes" id="UP000284853"/>
    </source>
</evidence>
<reference evidence="6 7" key="1">
    <citation type="submission" date="2017-08" db="EMBL/GenBank/DDBJ databases">
        <title>Comparative genomics of bacteria isolated from necrotic lesions of AOD affected trees.</title>
        <authorList>
            <person name="Doonan J."/>
            <person name="Denman S."/>
            <person name="Mcdonald J.E."/>
        </authorList>
    </citation>
    <scope>NUCLEOTIDE SEQUENCE [LARGE SCALE GENOMIC DNA]</scope>
    <source>
        <strain evidence="6 7">CIP 105588</strain>
    </source>
</reference>